<feature type="region of interest" description="Disordered" evidence="1">
    <location>
        <begin position="493"/>
        <end position="519"/>
    </location>
</feature>
<dbReference type="InterPro" id="IPR011990">
    <property type="entry name" value="TPR-like_helical_dom_sf"/>
</dbReference>
<name>A0A8S9TCN0_9CYAN</name>
<keyword evidence="3" id="KW-1185">Reference proteome</keyword>
<dbReference type="Gene3D" id="1.25.40.10">
    <property type="entry name" value="Tetratricopeptide repeat domain"/>
    <property type="match status" value="1"/>
</dbReference>
<proteinExistence type="predicted"/>
<dbReference type="PRINTS" id="PR00364">
    <property type="entry name" value="DISEASERSIST"/>
</dbReference>
<dbReference type="RefSeq" id="WP_038089241.1">
    <property type="nucleotide sequence ID" value="NZ_JHEG04000001.1"/>
</dbReference>
<dbReference type="EMBL" id="JHEG04000001">
    <property type="protein sequence ID" value="KAF3889936.1"/>
    <property type="molecule type" value="Genomic_DNA"/>
</dbReference>
<sequence length="746" mass="82206">MPQKSIIANFQGETIGQLAVGNYVIKIGSSHGAMANTATDAEQPTKLSRPAPVLVQEDSVDDLLGCQELVTEAIAALGVGQSVELYGSAGFGKTALLSCLAHDIQSMSLFPDGVIKLSLAHPYVSDLLQIIWEAYYQSHIPYKPTDGQIKEQIKDKKALIVLDDDDELIQEELQELIGFPSNLTFLIASSRKRFPKKGRSLLLPNLSIIDSISLVEKEMGRSLTREEMPAAKSLCTLLNGHPVHIQVAVANIVEEGRSIAEIVSQLPSTEPVSSLIQQTVASLSKPHQTILELLLVMGRIGLGKEQIQAIAQIHKVDQLLETLQRRNLVKLQNSRYQIIQAIVEVLPPEWRLTTIREKAIAYFVKFAEKYQKQPNYLLEEIDATVQILEVAVRNSRWQDILRLVRAIESSLALSRRWRLWEQVLQRGLQASQAEKSRVDEAWALHQLGIRALCLEENSTAKKYLTKAVQLRELLGDTTGVTATSHNLNFLKNASFPSSSEENQQTNWGDNAETSEQTRLQLPSQQVVTRLNLVSDNSSSSNKSLYPSTSLLSPTRVITAGILASVGFLTLSNWQRFTHSPVQNTEPTPANTPSFTPKSQPNTAKTPLPETINSVPRTKNQLTFPEHKPIINPPLAPNFDQQKPEFLKRRKPQVDTPPTPRQPPVPEPSVSATQQPELDPTPTPIEEPTPTFSPSPSVENPPTEEPTPTPTFSPILTPDVAPTTSSVEAVPSPAVTVTPLENPANSN</sequence>
<dbReference type="Proteomes" id="UP000029738">
    <property type="component" value="Unassembled WGS sequence"/>
</dbReference>
<gene>
    <name evidence="2" type="ORF">DA73_0400034065</name>
</gene>
<feature type="region of interest" description="Disordered" evidence="1">
    <location>
        <begin position="649"/>
        <end position="746"/>
    </location>
</feature>
<organism evidence="2 3">
    <name type="scientific">Tolypothrix bouteillei VB521301</name>
    <dbReference type="NCBI Taxonomy" id="1479485"/>
    <lineage>
        <taxon>Bacteria</taxon>
        <taxon>Bacillati</taxon>
        <taxon>Cyanobacteriota</taxon>
        <taxon>Cyanophyceae</taxon>
        <taxon>Nostocales</taxon>
        <taxon>Tolypothrichaceae</taxon>
        <taxon>Tolypothrix</taxon>
    </lineage>
</organism>
<evidence type="ECO:0008006" key="4">
    <source>
        <dbReference type="Google" id="ProtNLM"/>
    </source>
</evidence>
<dbReference type="SUPFAM" id="SSF52540">
    <property type="entry name" value="P-loop containing nucleoside triphosphate hydrolases"/>
    <property type="match status" value="1"/>
</dbReference>
<dbReference type="InterPro" id="IPR027417">
    <property type="entry name" value="P-loop_NTPase"/>
</dbReference>
<reference evidence="2" key="2">
    <citation type="submission" date="2019-11" db="EMBL/GenBank/DDBJ databases">
        <title>Improved Assembly of Tolypothrix boutellei genome.</title>
        <authorList>
            <person name="Sarangi A.N."/>
            <person name="Mukherjee M."/>
            <person name="Ghosh S."/>
            <person name="Singh D."/>
            <person name="Das A."/>
            <person name="Kant S."/>
            <person name="Prusty A."/>
            <person name="Tripathy S."/>
        </authorList>
    </citation>
    <scope>NUCLEOTIDE SEQUENCE</scope>
    <source>
        <strain evidence="2">VB521301</strain>
    </source>
</reference>
<evidence type="ECO:0000313" key="2">
    <source>
        <dbReference type="EMBL" id="KAF3889936.1"/>
    </source>
</evidence>
<dbReference type="Gene3D" id="3.40.50.300">
    <property type="entry name" value="P-loop containing nucleotide triphosphate hydrolases"/>
    <property type="match status" value="1"/>
</dbReference>
<feature type="region of interest" description="Disordered" evidence="1">
    <location>
        <begin position="579"/>
        <end position="617"/>
    </location>
</feature>
<protein>
    <recommendedName>
        <fullName evidence="4">ATPase AAA</fullName>
    </recommendedName>
</protein>
<accession>A0A8S9TCN0</accession>
<comment type="caution">
    <text evidence="2">The sequence shown here is derived from an EMBL/GenBank/DDBJ whole genome shotgun (WGS) entry which is preliminary data.</text>
</comment>
<feature type="compositionally biased region" description="Pro residues" evidence="1">
    <location>
        <begin position="654"/>
        <end position="666"/>
    </location>
</feature>
<dbReference type="AlphaFoldDB" id="A0A8S9TCN0"/>
<evidence type="ECO:0000256" key="1">
    <source>
        <dbReference type="SAM" id="MobiDB-lite"/>
    </source>
</evidence>
<evidence type="ECO:0000313" key="3">
    <source>
        <dbReference type="Proteomes" id="UP000029738"/>
    </source>
</evidence>
<reference evidence="2" key="1">
    <citation type="journal article" date="2015" name="Genome Announc.">
        <title>Draft Genome Sequence of Tolypothrix boutellei Strain VB521301.</title>
        <authorList>
            <person name="Chandrababunaidu M.M."/>
            <person name="Singh D."/>
            <person name="Sen D."/>
            <person name="Bhan S."/>
            <person name="Das S."/>
            <person name="Gupta A."/>
            <person name="Adhikary S.P."/>
            <person name="Tripathy S."/>
        </authorList>
    </citation>
    <scope>NUCLEOTIDE SEQUENCE</scope>
    <source>
        <strain evidence="2">VB521301</strain>
    </source>
</reference>
<feature type="compositionally biased region" description="Pro residues" evidence="1">
    <location>
        <begin position="678"/>
        <end position="692"/>
    </location>
</feature>